<dbReference type="PIR" id="AI3647">
    <property type="entry name" value="AI3647"/>
</dbReference>
<reference evidence="1 2" key="1">
    <citation type="journal article" date="2002" name="Proc. Natl. Acad. Sci. U.S.A.">
        <title>The genome sequence of the facultative intracellular pathogen Brucella melitensis.</title>
        <authorList>
            <person name="DelVecchio V.G."/>
            <person name="Kapatral V."/>
            <person name="Redkar R.J."/>
            <person name="Patra G."/>
            <person name="Mujer C."/>
            <person name="Los T."/>
            <person name="Ivanova N."/>
            <person name="Anderson I."/>
            <person name="Bhattacharyya A."/>
            <person name="Lykidis A."/>
            <person name="Reznik G."/>
            <person name="Jablonski L."/>
            <person name="Larsen N."/>
            <person name="D'Souza M."/>
            <person name="Bernal A."/>
            <person name="Mazur M."/>
            <person name="Goltsman E."/>
            <person name="Selkov E."/>
            <person name="Elzer P.H."/>
            <person name="Hagius S."/>
            <person name="O'Callaghan D."/>
            <person name="Letesson J.J."/>
            <person name="Haselkorn R."/>
            <person name="Kyrpides N."/>
            <person name="Overbeek R."/>
        </authorList>
    </citation>
    <scope>NUCLEOTIDE SEQUENCE [LARGE SCALE GENOMIC DNA]</scope>
    <source>
        <strain evidence="2">ATCC 23456 / CCUG 17765 / NCTC 10094 / 16M</strain>
    </source>
</reference>
<protein>
    <recommendedName>
        <fullName evidence="3">Flagellum-specific ATP synthase</fullName>
    </recommendedName>
</protein>
<evidence type="ECO:0000313" key="1">
    <source>
        <dbReference type="EMBL" id="AAL54348.1"/>
    </source>
</evidence>
<dbReference type="eggNOG" id="COG1157">
    <property type="taxonomic scope" value="Bacteria"/>
</dbReference>
<gene>
    <name evidence="1" type="ordered locus">BMEII1106</name>
</gene>
<dbReference type="Proteomes" id="UP000000419">
    <property type="component" value="Chromosome II"/>
</dbReference>
<evidence type="ECO:0008006" key="3">
    <source>
        <dbReference type="Google" id="ProtNLM"/>
    </source>
</evidence>
<dbReference type="KEGG" id="bme:BMEII1106"/>
<sequence>MTPDLPLTRLAAFVRQQTIAPEPLTGIGGTVSDVSRSSIAVRGLSRDARLGDTVAIRAGVGGAEPCRNHPCCRFAGAGETVR</sequence>
<dbReference type="EMBL" id="AE008918">
    <property type="protein sequence ID" value="AAL54348.1"/>
    <property type="molecule type" value="Genomic_DNA"/>
</dbReference>
<accession>Q8YAZ5</accession>
<evidence type="ECO:0000313" key="2">
    <source>
        <dbReference type="Proteomes" id="UP000000419"/>
    </source>
</evidence>
<keyword evidence="2" id="KW-1185">Reference proteome</keyword>
<dbReference type="AlphaFoldDB" id="Q8YAZ5"/>
<name>Q8YAZ5_BRUME</name>
<organism evidence="1 2">
    <name type="scientific">Brucella melitensis biotype 1 (strain ATCC 23456 / CCUG 17765 / NCTC 10094 / 16M)</name>
    <dbReference type="NCBI Taxonomy" id="224914"/>
    <lineage>
        <taxon>Bacteria</taxon>
        <taxon>Pseudomonadati</taxon>
        <taxon>Pseudomonadota</taxon>
        <taxon>Alphaproteobacteria</taxon>
        <taxon>Hyphomicrobiales</taxon>
        <taxon>Brucellaceae</taxon>
        <taxon>Brucella/Ochrobactrum group</taxon>
        <taxon>Brucella</taxon>
    </lineage>
</organism>
<proteinExistence type="predicted"/>